<keyword evidence="2" id="KW-1185">Reference proteome</keyword>
<gene>
    <name evidence="1" type="ORF">AWC35_23775</name>
</gene>
<evidence type="ECO:0000313" key="1">
    <source>
        <dbReference type="EMBL" id="ATA22107.1"/>
    </source>
</evidence>
<reference evidence="1 2" key="1">
    <citation type="submission" date="2016-01" db="EMBL/GenBank/DDBJ databases">
        <authorList>
            <person name="Oliw E.H."/>
        </authorList>
    </citation>
    <scope>NUCLEOTIDE SEQUENCE [LARGE SCALE GENOMIC DNA]</scope>
    <source>
        <strain evidence="1 2">FRB97</strain>
    </source>
</reference>
<dbReference type="RefSeq" id="WP_095848696.1">
    <property type="nucleotide sequence ID" value="NZ_CP014136.1"/>
</dbReference>
<dbReference type="Proteomes" id="UP000217182">
    <property type="component" value="Chromosome"/>
</dbReference>
<protein>
    <submittedName>
        <fullName evidence="1">Uncharacterized protein</fullName>
    </submittedName>
</protein>
<evidence type="ECO:0000313" key="2">
    <source>
        <dbReference type="Proteomes" id="UP000217182"/>
    </source>
</evidence>
<organism evidence="1 2">
    <name type="scientific">Gibbsiella quercinecans</name>
    <dbReference type="NCBI Taxonomy" id="929813"/>
    <lineage>
        <taxon>Bacteria</taxon>
        <taxon>Pseudomonadati</taxon>
        <taxon>Pseudomonadota</taxon>
        <taxon>Gammaproteobacteria</taxon>
        <taxon>Enterobacterales</taxon>
        <taxon>Yersiniaceae</taxon>
        <taxon>Gibbsiella</taxon>
    </lineage>
</organism>
<accession>A0A250B7J8</accession>
<dbReference type="EMBL" id="CP014136">
    <property type="protein sequence ID" value="ATA22107.1"/>
    <property type="molecule type" value="Genomic_DNA"/>
</dbReference>
<dbReference type="AlphaFoldDB" id="A0A250B7J8"/>
<dbReference type="OrthoDB" id="6433535at2"/>
<sequence length="230" mass="26119">MYYSEAIISKMASDKILAGKLADALSGVKEQVIEQASRIQDGATRMLYYMSCFTDNYQDVCSRLKSEDTRFFEAFYQLVKDRRVISELIHIYVELLLKNRTQQQLEYINRLLMKMSVNISTSSLTTQSFSLGVTMAICLGSNVSTGIVRKVGKVSGLSVAAIALYGYIPEAVESAERLRLMCPAYYQALYMRKLEMMYFLVEPTFMKARSFKVTPSSDEDIVNAIARMVR</sequence>
<name>A0A250B7J8_9GAMM</name>
<proteinExistence type="predicted"/>
<dbReference type="KEGG" id="gqu:AWC35_23775"/>